<keyword evidence="3" id="KW-1185">Reference proteome</keyword>
<proteinExistence type="predicted"/>
<name>A0A4Y2LA00_ARAVE</name>
<feature type="region of interest" description="Disordered" evidence="1">
    <location>
        <begin position="1"/>
        <end position="73"/>
    </location>
</feature>
<evidence type="ECO:0000313" key="3">
    <source>
        <dbReference type="Proteomes" id="UP000499080"/>
    </source>
</evidence>
<comment type="caution">
    <text evidence="2">The sequence shown here is derived from an EMBL/GenBank/DDBJ whole genome shotgun (WGS) entry which is preliminary data.</text>
</comment>
<dbReference type="Proteomes" id="UP000499080">
    <property type="component" value="Unassembled WGS sequence"/>
</dbReference>
<dbReference type="EMBL" id="BGPR01275746">
    <property type="protein sequence ID" value="GBN10637.1"/>
    <property type="molecule type" value="Genomic_DNA"/>
</dbReference>
<evidence type="ECO:0000313" key="2">
    <source>
        <dbReference type="EMBL" id="GBN10637.1"/>
    </source>
</evidence>
<accession>A0A4Y2LA00</accession>
<organism evidence="2 3">
    <name type="scientific">Araneus ventricosus</name>
    <name type="common">Orbweaver spider</name>
    <name type="synonym">Epeira ventricosa</name>
    <dbReference type="NCBI Taxonomy" id="182803"/>
    <lineage>
        <taxon>Eukaryota</taxon>
        <taxon>Metazoa</taxon>
        <taxon>Ecdysozoa</taxon>
        <taxon>Arthropoda</taxon>
        <taxon>Chelicerata</taxon>
        <taxon>Arachnida</taxon>
        <taxon>Araneae</taxon>
        <taxon>Araneomorphae</taxon>
        <taxon>Entelegynae</taxon>
        <taxon>Araneoidea</taxon>
        <taxon>Araneidae</taxon>
        <taxon>Araneus</taxon>
    </lineage>
</organism>
<sequence>MHTRFFSLHHETKPKTKYAKVNPNGSAPDHKSTAKDASLPASGTVPLPCGWGHQQPERKSWMGLTPGGNFGEE</sequence>
<reference evidence="2 3" key="1">
    <citation type="journal article" date="2019" name="Sci. Rep.">
        <title>Orb-weaving spider Araneus ventricosus genome elucidates the spidroin gene catalogue.</title>
        <authorList>
            <person name="Kono N."/>
            <person name="Nakamura H."/>
            <person name="Ohtoshi R."/>
            <person name="Moran D.A.P."/>
            <person name="Shinohara A."/>
            <person name="Yoshida Y."/>
            <person name="Fujiwara M."/>
            <person name="Mori M."/>
            <person name="Tomita M."/>
            <person name="Arakawa K."/>
        </authorList>
    </citation>
    <scope>NUCLEOTIDE SEQUENCE [LARGE SCALE GENOMIC DNA]</scope>
</reference>
<evidence type="ECO:0000256" key="1">
    <source>
        <dbReference type="SAM" id="MobiDB-lite"/>
    </source>
</evidence>
<dbReference type="AlphaFoldDB" id="A0A4Y2LA00"/>
<gene>
    <name evidence="2" type="ORF">AVEN_33852_1</name>
</gene>
<protein>
    <submittedName>
        <fullName evidence="2">Uncharacterized protein</fullName>
    </submittedName>
</protein>